<gene>
    <name evidence="2" type="ORF">DERYTH_LOCUS8660</name>
</gene>
<dbReference type="AlphaFoldDB" id="A0A9N9D390"/>
<sequence length="90" mass="9917">MPVLSSLALSCAFCFISGSLIIWQSYLEQKQRKLATPPLMNRIKNLTDKNIEKLKGGGSTVLVKDVRSLGTIPINHNVVTPISKKSSEFD</sequence>
<name>A0A9N9D390_9GLOM</name>
<evidence type="ECO:0000313" key="3">
    <source>
        <dbReference type="Proteomes" id="UP000789405"/>
    </source>
</evidence>
<dbReference type="OrthoDB" id="2383187at2759"/>
<proteinExistence type="predicted"/>
<keyword evidence="3" id="KW-1185">Reference proteome</keyword>
<dbReference type="EMBL" id="CAJVPY010004514">
    <property type="protein sequence ID" value="CAG8621464.1"/>
    <property type="molecule type" value="Genomic_DNA"/>
</dbReference>
<evidence type="ECO:0000256" key="1">
    <source>
        <dbReference type="SAM" id="Phobius"/>
    </source>
</evidence>
<organism evidence="2 3">
    <name type="scientific">Dentiscutata erythropus</name>
    <dbReference type="NCBI Taxonomy" id="1348616"/>
    <lineage>
        <taxon>Eukaryota</taxon>
        <taxon>Fungi</taxon>
        <taxon>Fungi incertae sedis</taxon>
        <taxon>Mucoromycota</taxon>
        <taxon>Glomeromycotina</taxon>
        <taxon>Glomeromycetes</taxon>
        <taxon>Diversisporales</taxon>
        <taxon>Gigasporaceae</taxon>
        <taxon>Dentiscutata</taxon>
    </lineage>
</organism>
<keyword evidence="1" id="KW-0472">Membrane</keyword>
<protein>
    <submittedName>
        <fullName evidence="2">17302_t:CDS:1</fullName>
    </submittedName>
</protein>
<comment type="caution">
    <text evidence="2">The sequence shown here is derived from an EMBL/GenBank/DDBJ whole genome shotgun (WGS) entry which is preliminary data.</text>
</comment>
<reference evidence="2" key="1">
    <citation type="submission" date="2021-06" db="EMBL/GenBank/DDBJ databases">
        <authorList>
            <person name="Kallberg Y."/>
            <person name="Tangrot J."/>
            <person name="Rosling A."/>
        </authorList>
    </citation>
    <scope>NUCLEOTIDE SEQUENCE</scope>
    <source>
        <strain evidence="2">MA453B</strain>
    </source>
</reference>
<dbReference type="Proteomes" id="UP000789405">
    <property type="component" value="Unassembled WGS sequence"/>
</dbReference>
<evidence type="ECO:0000313" key="2">
    <source>
        <dbReference type="EMBL" id="CAG8621464.1"/>
    </source>
</evidence>
<keyword evidence="1" id="KW-0812">Transmembrane</keyword>
<accession>A0A9N9D390</accession>
<feature type="transmembrane region" description="Helical" evidence="1">
    <location>
        <begin position="6"/>
        <end position="23"/>
    </location>
</feature>
<keyword evidence="1" id="KW-1133">Transmembrane helix</keyword>